<evidence type="ECO:0000313" key="1">
    <source>
        <dbReference type="EMBL" id="CAF4157563.1"/>
    </source>
</evidence>
<name>A0A819YEX6_9BILA</name>
<protein>
    <submittedName>
        <fullName evidence="1">Uncharacterized protein</fullName>
    </submittedName>
</protein>
<organism evidence="1 2">
    <name type="scientific">Rotaria sordida</name>
    <dbReference type="NCBI Taxonomy" id="392033"/>
    <lineage>
        <taxon>Eukaryota</taxon>
        <taxon>Metazoa</taxon>
        <taxon>Spiralia</taxon>
        <taxon>Gnathifera</taxon>
        <taxon>Rotifera</taxon>
        <taxon>Eurotatoria</taxon>
        <taxon>Bdelloidea</taxon>
        <taxon>Philodinida</taxon>
        <taxon>Philodinidae</taxon>
        <taxon>Rotaria</taxon>
    </lineage>
</organism>
<dbReference type="EMBL" id="CAJOAX010015712">
    <property type="protein sequence ID" value="CAF4157563.1"/>
    <property type="molecule type" value="Genomic_DNA"/>
</dbReference>
<comment type="caution">
    <text evidence="1">The sequence shown here is derived from an EMBL/GenBank/DDBJ whole genome shotgun (WGS) entry which is preliminary data.</text>
</comment>
<sequence length="44" mass="4887">MPDEETGELKGQLKVEFEPCSKCHRSALSADLIHTSERCPSGRN</sequence>
<reference evidence="1" key="1">
    <citation type="submission" date="2021-02" db="EMBL/GenBank/DDBJ databases">
        <authorList>
            <person name="Nowell W R."/>
        </authorList>
    </citation>
    <scope>NUCLEOTIDE SEQUENCE</scope>
</reference>
<dbReference type="Proteomes" id="UP000663823">
    <property type="component" value="Unassembled WGS sequence"/>
</dbReference>
<dbReference type="AlphaFoldDB" id="A0A819YEX6"/>
<accession>A0A819YEX6</accession>
<gene>
    <name evidence="1" type="ORF">OTI717_LOCUS36547</name>
</gene>
<proteinExistence type="predicted"/>
<evidence type="ECO:0000313" key="2">
    <source>
        <dbReference type="Proteomes" id="UP000663823"/>
    </source>
</evidence>
<feature type="non-terminal residue" evidence="1">
    <location>
        <position position="44"/>
    </location>
</feature>